<feature type="domain" description="HTH araC/xylS-type" evidence="9">
    <location>
        <begin position="236"/>
        <end position="334"/>
    </location>
</feature>
<dbReference type="Gene3D" id="3.40.50.2300">
    <property type="match status" value="1"/>
</dbReference>
<keyword evidence="12" id="KW-1185">Reference proteome</keyword>
<dbReference type="SUPFAM" id="SSF46689">
    <property type="entry name" value="Homeodomain-like"/>
    <property type="match status" value="2"/>
</dbReference>
<proteinExistence type="predicted"/>
<dbReference type="InterPro" id="IPR009057">
    <property type="entry name" value="Homeodomain-like_sf"/>
</dbReference>
<dbReference type="PANTHER" id="PTHR42713:SF3">
    <property type="entry name" value="TRANSCRIPTIONAL REGULATORY PROTEIN HPTR"/>
    <property type="match status" value="1"/>
</dbReference>
<evidence type="ECO:0000256" key="5">
    <source>
        <dbReference type="ARBA" id="ARBA00023015"/>
    </source>
</evidence>
<dbReference type="InterPro" id="IPR011006">
    <property type="entry name" value="CheY-like_superfamily"/>
</dbReference>
<evidence type="ECO:0000259" key="9">
    <source>
        <dbReference type="PROSITE" id="PS01124"/>
    </source>
</evidence>
<dbReference type="InterPro" id="IPR001789">
    <property type="entry name" value="Sig_transdc_resp-reg_receiver"/>
</dbReference>
<comment type="caution">
    <text evidence="11">The sequence shown here is derived from an EMBL/GenBank/DDBJ whole genome shotgun (WGS) entry which is preliminary data.</text>
</comment>
<keyword evidence="3 8" id="KW-0597">Phosphoprotein</keyword>
<dbReference type="Proteomes" id="UP001469365">
    <property type="component" value="Unassembled WGS sequence"/>
</dbReference>
<dbReference type="SUPFAM" id="SSF52172">
    <property type="entry name" value="CheY-like"/>
    <property type="match status" value="1"/>
</dbReference>
<evidence type="ECO:0000256" key="3">
    <source>
        <dbReference type="ARBA" id="ARBA00022553"/>
    </source>
</evidence>
<dbReference type="InterPro" id="IPR051552">
    <property type="entry name" value="HptR"/>
</dbReference>
<protein>
    <submittedName>
        <fullName evidence="11">Response regulator</fullName>
    </submittedName>
</protein>
<keyword evidence="4" id="KW-0902">Two-component regulatory system</keyword>
<reference evidence="11 12" key="1">
    <citation type="submission" date="2024-04" db="EMBL/GenBank/DDBJ databases">
        <title>draft genome sequnece of Paenibacillus filicis.</title>
        <authorList>
            <person name="Kim D.-U."/>
        </authorList>
    </citation>
    <scope>NUCLEOTIDE SEQUENCE [LARGE SCALE GENOMIC DNA]</scope>
    <source>
        <strain evidence="11 12">KACC14197</strain>
    </source>
</reference>
<dbReference type="SMART" id="SM00342">
    <property type="entry name" value="HTH_ARAC"/>
    <property type="match status" value="1"/>
</dbReference>
<gene>
    <name evidence="11" type="ORF">WMW72_02960</name>
</gene>
<dbReference type="Pfam" id="PF12833">
    <property type="entry name" value="HTH_18"/>
    <property type="match status" value="1"/>
</dbReference>
<evidence type="ECO:0000256" key="2">
    <source>
        <dbReference type="ARBA" id="ARBA00022490"/>
    </source>
</evidence>
<evidence type="ECO:0000256" key="1">
    <source>
        <dbReference type="ARBA" id="ARBA00004496"/>
    </source>
</evidence>
<dbReference type="CDD" id="cd17536">
    <property type="entry name" value="REC_YesN-like"/>
    <property type="match status" value="1"/>
</dbReference>
<keyword evidence="7" id="KW-0804">Transcription</keyword>
<name>A0ABU9DDD0_9BACL</name>
<dbReference type="InterPro" id="IPR018060">
    <property type="entry name" value="HTH_AraC"/>
</dbReference>
<dbReference type="EMBL" id="JBBPCC010000001">
    <property type="protein sequence ID" value="MEK8126861.1"/>
    <property type="molecule type" value="Genomic_DNA"/>
</dbReference>
<dbReference type="InterPro" id="IPR020449">
    <property type="entry name" value="Tscrpt_reg_AraC-type_HTH"/>
</dbReference>
<dbReference type="PRINTS" id="PR00032">
    <property type="entry name" value="HTHARAC"/>
</dbReference>
<dbReference type="Gene3D" id="1.10.10.60">
    <property type="entry name" value="Homeodomain-like"/>
    <property type="match status" value="2"/>
</dbReference>
<dbReference type="PROSITE" id="PS01124">
    <property type="entry name" value="HTH_ARAC_FAMILY_2"/>
    <property type="match status" value="1"/>
</dbReference>
<keyword evidence="2" id="KW-0963">Cytoplasm</keyword>
<evidence type="ECO:0000313" key="12">
    <source>
        <dbReference type="Proteomes" id="UP001469365"/>
    </source>
</evidence>
<evidence type="ECO:0000256" key="8">
    <source>
        <dbReference type="PROSITE-ProRule" id="PRU00169"/>
    </source>
</evidence>
<evidence type="ECO:0000256" key="4">
    <source>
        <dbReference type="ARBA" id="ARBA00023012"/>
    </source>
</evidence>
<comment type="subcellular location">
    <subcellularLocation>
        <location evidence="1">Cytoplasm</location>
    </subcellularLocation>
</comment>
<dbReference type="SMART" id="SM00448">
    <property type="entry name" value="REC"/>
    <property type="match status" value="1"/>
</dbReference>
<dbReference type="RefSeq" id="WP_341413905.1">
    <property type="nucleotide sequence ID" value="NZ_JBBPCC010000001.1"/>
</dbReference>
<feature type="modified residue" description="4-aspartylphosphate" evidence="8">
    <location>
        <position position="54"/>
    </location>
</feature>
<organism evidence="11 12">
    <name type="scientific">Paenibacillus filicis</name>
    <dbReference type="NCBI Taxonomy" id="669464"/>
    <lineage>
        <taxon>Bacteria</taxon>
        <taxon>Bacillati</taxon>
        <taxon>Bacillota</taxon>
        <taxon>Bacilli</taxon>
        <taxon>Bacillales</taxon>
        <taxon>Paenibacillaceae</taxon>
        <taxon>Paenibacillus</taxon>
    </lineage>
</organism>
<evidence type="ECO:0000259" key="10">
    <source>
        <dbReference type="PROSITE" id="PS50110"/>
    </source>
</evidence>
<evidence type="ECO:0000256" key="7">
    <source>
        <dbReference type="ARBA" id="ARBA00023163"/>
    </source>
</evidence>
<keyword evidence="6" id="KW-0238">DNA-binding</keyword>
<sequence length="338" mass="38999">MRLLVVDDEPIIRTGLLKMAEHYVPAFDAIETAANGAEALERIAENEPDIILTDIRMPKMDGLELCRYVYQGYSHIQTVVISGYNDFDYAQKCLSYGVKHYLLKPVTAPDLHETLDQLMKAQLQGYVPVSRYVEWIERMEQHIWSLQGDEMSRMHAEWREDCAHLNTQQLRSKQNDAMDLLYKRFQEKNRPIKATGRYAMSGQSKAELFAEFEACLQSITDELSASRKGNFKDPMQEAKAYIDSHLSQEITLKEVAEMVGLTPTYFSALFKKLTHENFVSYRINRRMEKARELLAFPHLRTVDVASEVGYDDYPHFTKTFKKIVGVSPSEYRSSLGIK</sequence>
<evidence type="ECO:0000313" key="11">
    <source>
        <dbReference type="EMBL" id="MEK8126861.1"/>
    </source>
</evidence>
<feature type="domain" description="Response regulatory" evidence="10">
    <location>
        <begin position="2"/>
        <end position="119"/>
    </location>
</feature>
<dbReference type="PANTHER" id="PTHR42713">
    <property type="entry name" value="HISTIDINE KINASE-RELATED"/>
    <property type="match status" value="1"/>
</dbReference>
<dbReference type="Pfam" id="PF00072">
    <property type="entry name" value="Response_reg"/>
    <property type="match status" value="1"/>
</dbReference>
<dbReference type="PROSITE" id="PS50110">
    <property type="entry name" value="RESPONSE_REGULATORY"/>
    <property type="match status" value="1"/>
</dbReference>
<evidence type="ECO:0000256" key="6">
    <source>
        <dbReference type="ARBA" id="ARBA00023125"/>
    </source>
</evidence>
<accession>A0ABU9DDD0</accession>
<keyword evidence="5" id="KW-0805">Transcription regulation</keyword>